<reference evidence="1 2" key="1">
    <citation type="submission" date="2020-05" db="EMBL/GenBank/DDBJ databases">
        <title>Draft genome sequence of Desulfovibrio sp. strain HN2T.</title>
        <authorList>
            <person name="Ueno A."/>
            <person name="Tamazawa S."/>
            <person name="Tamamura S."/>
            <person name="Murakami T."/>
            <person name="Kiyama T."/>
            <person name="Inomata H."/>
            <person name="Amano Y."/>
            <person name="Miyakawa K."/>
            <person name="Tamaki H."/>
            <person name="Naganuma T."/>
            <person name="Kaneko K."/>
        </authorList>
    </citation>
    <scope>NUCLEOTIDE SEQUENCE [LARGE SCALE GENOMIC DNA]</scope>
    <source>
        <strain evidence="1 2">HN2</strain>
    </source>
</reference>
<dbReference type="AlphaFoldDB" id="A0A7J0BK48"/>
<evidence type="ECO:0000313" key="1">
    <source>
        <dbReference type="EMBL" id="GFM33542.1"/>
    </source>
</evidence>
<accession>A0A7J0BK48</accession>
<gene>
    <name evidence="1" type="ORF">DSM101010T_19070</name>
</gene>
<protein>
    <submittedName>
        <fullName evidence="1">Uncharacterized protein</fullName>
    </submittedName>
</protein>
<keyword evidence="2" id="KW-1185">Reference proteome</keyword>
<dbReference type="Proteomes" id="UP000503840">
    <property type="component" value="Unassembled WGS sequence"/>
</dbReference>
<proteinExistence type="predicted"/>
<sequence length="85" mass="9221">MENLPLVRAFIHCRRNIALLLNITLNAEKGEGRQLFSAVVVPVVRVGSASGLTRLAPAAFNGFAVAEQDVHVIQLHIDHFPVLAP</sequence>
<name>A0A7J0BK48_9BACT</name>
<evidence type="ECO:0000313" key="2">
    <source>
        <dbReference type="Proteomes" id="UP000503840"/>
    </source>
</evidence>
<comment type="caution">
    <text evidence="1">The sequence shown here is derived from an EMBL/GenBank/DDBJ whole genome shotgun (WGS) entry which is preliminary data.</text>
</comment>
<dbReference type="EMBL" id="BLVO01000013">
    <property type="protein sequence ID" value="GFM33542.1"/>
    <property type="molecule type" value="Genomic_DNA"/>
</dbReference>
<organism evidence="1 2">
    <name type="scientific">Desulfovibrio subterraneus</name>
    <dbReference type="NCBI Taxonomy" id="2718620"/>
    <lineage>
        <taxon>Bacteria</taxon>
        <taxon>Pseudomonadati</taxon>
        <taxon>Thermodesulfobacteriota</taxon>
        <taxon>Desulfovibrionia</taxon>
        <taxon>Desulfovibrionales</taxon>
        <taxon>Desulfovibrionaceae</taxon>
        <taxon>Desulfovibrio</taxon>
    </lineage>
</organism>